<feature type="binding site" evidence="4">
    <location>
        <begin position="18"/>
        <end position="25"/>
    </location>
    <ligand>
        <name>substrate</name>
    </ligand>
</feature>
<dbReference type="Pfam" id="PF00300">
    <property type="entry name" value="His_Phos_1"/>
    <property type="match status" value="1"/>
</dbReference>
<gene>
    <name evidence="6" type="ORF">EV378_5277</name>
</gene>
<feature type="active site" description="Tele-phosphohistidine intermediate" evidence="3">
    <location>
        <position position="19"/>
    </location>
</feature>
<dbReference type="InterPro" id="IPR001345">
    <property type="entry name" value="PG/BPGM_mutase_AS"/>
</dbReference>
<evidence type="ECO:0000256" key="3">
    <source>
        <dbReference type="PIRSR" id="PIRSR613078-1"/>
    </source>
</evidence>
<dbReference type="GO" id="GO:0016791">
    <property type="term" value="F:phosphatase activity"/>
    <property type="evidence" value="ECO:0007669"/>
    <property type="project" value="TreeGrafter"/>
</dbReference>
<dbReference type="GO" id="GO:0005737">
    <property type="term" value="C:cytoplasm"/>
    <property type="evidence" value="ECO:0007669"/>
    <property type="project" value="TreeGrafter"/>
</dbReference>
<dbReference type="CDD" id="cd07067">
    <property type="entry name" value="HP_PGM_like"/>
    <property type="match status" value="1"/>
</dbReference>
<dbReference type="PROSITE" id="PS00175">
    <property type="entry name" value="PG_MUTASE"/>
    <property type="match status" value="1"/>
</dbReference>
<dbReference type="Proteomes" id="UP000295560">
    <property type="component" value="Unassembled WGS sequence"/>
</dbReference>
<dbReference type="PANTHER" id="PTHR48100:SF1">
    <property type="entry name" value="HISTIDINE PHOSPHATASE FAMILY PROTEIN-RELATED"/>
    <property type="match status" value="1"/>
</dbReference>
<dbReference type="OrthoDB" id="9793115at2"/>
<evidence type="ECO:0000256" key="1">
    <source>
        <dbReference type="ARBA" id="ARBA00023152"/>
    </source>
</evidence>
<reference evidence="6 7" key="1">
    <citation type="submission" date="2019-03" db="EMBL/GenBank/DDBJ databases">
        <title>Sequencing the genomes of 1000 actinobacteria strains.</title>
        <authorList>
            <person name="Klenk H.-P."/>
        </authorList>
    </citation>
    <scope>NUCLEOTIDE SEQUENCE [LARGE SCALE GENOMIC DNA]</scope>
    <source>
        <strain evidence="6 7">DSM 44969</strain>
    </source>
</reference>
<dbReference type="Gene3D" id="3.40.50.1240">
    <property type="entry name" value="Phosphoglycerate mutase-like"/>
    <property type="match status" value="1"/>
</dbReference>
<dbReference type="RefSeq" id="WP_132430059.1">
    <property type="nucleotide sequence ID" value="NZ_SMFZ01000002.1"/>
</dbReference>
<evidence type="ECO:0000256" key="2">
    <source>
        <dbReference type="ARBA" id="ARBA00023235"/>
    </source>
</evidence>
<keyword evidence="1" id="KW-0324">Glycolysis</keyword>
<evidence type="ECO:0000256" key="5">
    <source>
        <dbReference type="SAM" id="MobiDB-lite"/>
    </source>
</evidence>
<dbReference type="PANTHER" id="PTHR48100">
    <property type="entry name" value="BROAD-SPECIFICITY PHOSPHATASE YOR283W-RELATED"/>
    <property type="match status" value="1"/>
</dbReference>
<dbReference type="InterPro" id="IPR029033">
    <property type="entry name" value="His_PPase_superfam"/>
</dbReference>
<accession>A0A4V2PHM4</accession>
<dbReference type="InterPro" id="IPR050275">
    <property type="entry name" value="PGM_Phosphatase"/>
</dbReference>
<name>A0A4V2PHM4_PSEEN</name>
<keyword evidence="7" id="KW-1185">Reference proteome</keyword>
<evidence type="ECO:0000313" key="6">
    <source>
        <dbReference type="EMBL" id="TCK21296.1"/>
    </source>
</evidence>
<protein>
    <submittedName>
        <fullName evidence="6">Putative phosphoglycerate mutase</fullName>
    </submittedName>
</protein>
<dbReference type="EMBL" id="SMFZ01000002">
    <property type="protein sequence ID" value="TCK21296.1"/>
    <property type="molecule type" value="Genomic_DNA"/>
</dbReference>
<keyword evidence="2" id="KW-0413">Isomerase</keyword>
<evidence type="ECO:0000313" key="7">
    <source>
        <dbReference type="Proteomes" id="UP000295560"/>
    </source>
</evidence>
<proteinExistence type="predicted"/>
<dbReference type="SMART" id="SM00855">
    <property type="entry name" value="PGAM"/>
    <property type="match status" value="1"/>
</dbReference>
<comment type="caution">
    <text evidence="6">The sequence shown here is derived from an EMBL/GenBank/DDBJ whole genome shotgun (WGS) entry which is preliminary data.</text>
</comment>
<dbReference type="InterPro" id="IPR013078">
    <property type="entry name" value="His_Pase_superF_clade-1"/>
</dbReference>
<dbReference type="PIRSF" id="PIRSF000709">
    <property type="entry name" value="6PFK_2-Ptase"/>
    <property type="match status" value="1"/>
</dbReference>
<feature type="compositionally biased region" description="Basic and acidic residues" evidence="5">
    <location>
        <begin position="203"/>
        <end position="218"/>
    </location>
</feature>
<evidence type="ECO:0000256" key="4">
    <source>
        <dbReference type="PIRSR" id="PIRSR613078-2"/>
    </source>
</evidence>
<feature type="region of interest" description="Disordered" evidence="5">
    <location>
        <begin position="194"/>
        <end position="218"/>
    </location>
</feature>
<feature type="binding site" evidence="4">
    <location>
        <position position="69"/>
    </location>
    <ligand>
        <name>substrate</name>
    </ligand>
</feature>
<dbReference type="AlphaFoldDB" id="A0A4V2PHM4"/>
<sequence>MNARWAGRRAGARLHLVRHGQSTWNAEGLLQGQTLHVPLSPDGVKQALTVAEALEREPVGEVWTSDQLRCVQTAELVAARHHLRVRRSVLLREQCHGIWEGTPVAGRAAVLAAADPDWAPAGGETPRELLGRAGRFLGALNAGAPHRVAATGPDVVVVSHGETIRALFAAALGLGVERMPTHIPVNGTVHTISPGPVPAEPAPLDHRTASRPEAERIT</sequence>
<feature type="active site" description="Proton donor/acceptor" evidence="3">
    <location>
        <position position="93"/>
    </location>
</feature>
<dbReference type="SUPFAM" id="SSF53254">
    <property type="entry name" value="Phosphoglycerate mutase-like"/>
    <property type="match status" value="1"/>
</dbReference>
<organism evidence="6 7">
    <name type="scientific">Pseudonocardia endophytica</name>
    <dbReference type="NCBI Taxonomy" id="401976"/>
    <lineage>
        <taxon>Bacteria</taxon>
        <taxon>Bacillati</taxon>
        <taxon>Actinomycetota</taxon>
        <taxon>Actinomycetes</taxon>
        <taxon>Pseudonocardiales</taxon>
        <taxon>Pseudonocardiaceae</taxon>
        <taxon>Pseudonocardia</taxon>
    </lineage>
</organism>